<dbReference type="PROSITE" id="PS51352">
    <property type="entry name" value="THIOREDOXIN_2"/>
    <property type="match status" value="1"/>
</dbReference>
<evidence type="ECO:0000256" key="5">
    <source>
        <dbReference type="PIRSR" id="PIRSR603782-2"/>
    </source>
</evidence>
<proteinExistence type="inferred from homology"/>
<accession>A0A654KGH5</accession>
<dbReference type="KEGG" id="teq:TEQUI_0547"/>
<dbReference type="AlphaFoldDB" id="A0A654KGH5"/>
<dbReference type="InterPro" id="IPR013766">
    <property type="entry name" value="Thioredoxin_domain"/>
</dbReference>
<feature type="binding site" evidence="4">
    <location>
        <position position="155"/>
    </location>
    <ligand>
        <name>Cu cation</name>
        <dbReference type="ChEBI" id="CHEBI:23378"/>
    </ligand>
</feature>
<evidence type="ECO:0000256" key="2">
    <source>
        <dbReference type="ARBA" id="ARBA00023008"/>
    </source>
</evidence>
<evidence type="ECO:0000259" key="6">
    <source>
        <dbReference type="PROSITE" id="PS51352"/>
    </source>
</evidence>
<protein>
    <submittedName>
        <fullName evidence="7">Cytochrome oxidase biogenesis protein Sco1/SenC/PrrC</fullName>
    </submittedName>
</protein>
<feature type="domain" description="Thioredoxin" evidence="6">
    <location>
        <begin position="214"/>
        <end position="363"/>
    </location>
</feature>
<evidence type="ECO:0000313" key="8">
    <source>
        <dbReference type="Proteomes" id="UP000007472"/>
    </source>
</evidence>
<feature type="disulfide bond" description="Redox-active" evidence="5">
    <location>
        <begin position="58"/>
        <end position="62"/>
    </location>
</feature>
<dbReference type="EMBL" id="CP002456">
    <property type="protein sequence ID" value="ADU91489.1"/>
    <property type="molecule type" value="Genomic_DNA"/>
</dbReference>
<keyword evidence="5" id="KW-1015">Disulfide bond</keyword>
<dbReference type="Pfam" id="PF02630">
    <property type="entry name" value="SCO1-SenC"/>
    <property type="match status" value="1"/>
</dbReference>
<dbReference type="Gene3D" id="3.40.30.10">
    <property type="entry name" value="Glutaredoxin"/>
    <property type="match status" value="2"/>
</dbReference>
<keyword evidence="3" id="KW-0676">Redox-active center</keyword>
<dbReference type="PROSITE" id="PS00194">
    <property type="entry name" value="THIOREDOXIN_1"/>
    <property type="match status" value="1"/>
</dbReference>
<dbReference type="InterPro" id="IPR003782">
    <property type="entry name" value="SCO1/SenC"/>
</dbReference>
<dbReference type="SUPFAM" id="SSF52833">
    <property type="entry name" value="Thioredoxin-like"/>
    <property type="match status" value="2"/>
</dbReference>
<gene>
    <name evidence="7" type="ordered locus">TEQUI_0547</name>
</gene>
<dbReference type="GO" id="GO:0046872">
    <property type="term" value="F:metal ion binding"/>
    <property type="evidence" value="ECO:0007669"/>
    <property type="project" value="UniProtKB-KW"/>
</dbReference>
<sequence>MIRKILALLLFIFFSYAYGQSVISGKPLEFNLMDYQGPKTQKDFQNRFMLLAFGYTSCPDICPMTLSQINESLDKMPKDVVEKLVPVFVNIDPVNSTPESLRAYVEFFDERFVGLTGSIESVRNLTNQLGATFGYRLDGKKLDNPELGMMYTVYHSTLIYLIGPDGRLLDTYDYQIDPADLALKVSASINPKAYSPVDSTPKTITSISKQIAVKKSGSKTEHVEACALPEGFNESKSNFNLEEIKEVKSSGAKVELLNLWAMWCAPCRKELPLLNEFKDSGTSMGVITLNLGDDEEKFFKFLEDQKLKSIDKYAYPKMDLLRKLGGIGLPFNALFVDGKQVAFKNGIIKTTDDLNSYAKCMAK</sequence>
<reference evidence="7 8" key="1">
    <citation type="journal article" date="2011" name="J. Bacteriol.">
        <title>Genome sequence of Taylorella equigenitalis MCE9, the causative agent of contagious equine metritis.</title>
        <authorList>
            <person name="Hebert L."/>
            <person name="Moumen B."/>
            <person name="Duquesne F."/>
            <person name="Breuil M.F."/>
            <person name="Laugier C."/>
            <person name="Batto J.M."/>
            <person name="Renault P."/>
            <person name="Petry S."/>
        </authorList>
    </citation>
    <scope>NUCLEOTIDE SEQUENCE [LARGE SCALE GENOMIC DNA]</scope>
    <source>
        <strain evidence="7 8">MCE9</strain>
    </source>
</reference>
<keyword evidence="2 4" id="KW-0186">Copper</keyword>
<dbReference type="CDD" id="cd02966">
    <property type="entry name" value="TlpA_like_family"/>
    <property type="match status" value="1"/>
</dbReference>
<evidence type="ECO:0000256" key="1">
    <source>
        <dbReference type="ARBA" id="ARBA00010996"/>
    </source>
</evidence>
<dbReference type="CDD" id="cd02968">
    <property type="entry name" value="SCO"/>
    <property type="match status" value="1"/>
</dbReference>
<comment type="similarity">
    <text evidence="1">Belongs to the SCO1/2 family.</text>
</comment>
<dbReference type="InterPro" id="IPR036249">
    <property type="entry name" value="Thioredoxin-like_sf"/>
</dbReference>
<organism evidence="7 8">
    <name type="scientific">Taylorella equigenitalis (strain MCE9)</name>
    <dbReference type="NCBI Taxonomy" id="937774"/>
    <lineage>
        <taxon>Bacteria</taxon>
        <taxon>Pseudomonadati</taxon>
        <taxon>Pseudomonadota</taxon>
        <taxon>Betaproteobacteria</taxon>
        <taxon>Burkholderiales</taxon>
        <taxon>Alcaligenaceae</taxon>
        <taxon>Taylorella</taxon>
    </lineage>
</organism>
<dbReference type="Proteomes" id="UP000007472">
    <property type="component" value="Chromosome"/>
</dbReference>
<evidence type="ECO:0000256" key="4">
    <source>
        <dbReference type="PIRSR" id="PIRSR603782-1"/>
    </source>
</evidence>
<evidence type="ECO:0000313" key="7">
    <source>
        <dbReference type="EMBL" id="ADU91489.1"/>
    </source>
</evidence>
<evidence type="ECO:0000256" key="3">
    <source>
        <dbReference type="ARBA" id="ARBA00023284"/>
    </source>
</evidence>
<feature type="binding site" evidence="4">
    <location>
        <position position="62"/>
    </location>
    <ligand>
        <name>Cu cation</name>
        <dbReference type="ChEBI" id="CHEBI:23378"/>
    </ligand>
</feature>
<keyword evidence="4" id="KW-0479">Metal-binding</keyword>
<feature type="binding site" evidence="4">
    <location>
        <position position="58"/>
    </location>
    <ligand>
        <name>Cu cation</name>
        <dbReference type="ChEBI" id="CHEBI:23378"/>
    </ligand>
</feature>
<dbReference type="PANTHER" id="PTHR12151">
    <property type="entry name" value="ELECTRON TRANSPORT PROTIN SCO1/SENC FAMILY MEMBER"/>
    <property type="match status" value="1"/>
</dbReference>
<dbReference type="GO" id="GO:0015036">
    <property type="term" value="F:disulfide oxidoreductase activity"/>
    <property type="evidence" value="ECO:0007669"/>
    <property type="project" value="UniProtKB-ARBA"/>
</dbReference>
<name>A0A654KGH5_TAYEM</name>
<dbReference type="PANTHER" id="PTHR12151:SF25">
    <property type="entry name" value="LINALOOL DEHYDRATASE_ISOMERASE DOMAIN-CONTAINING PROTEIN"/>
    <property type="match status" value="1"/>
</dbReference>
<dbReference type="InterPro" id="IPR017937">
    <property type="entry name" value="Thioredoxin_CS"/>
</dbReference>